<keyword evidence="2" id="KW-0472">Membrane</keyword>
<protein>
    <submittedName>
        <fullName evidence="4">VWA domain-containing protein</fullName>
    </submittedName>
</protein>
<dbReference type="Proteomes" id="UP000594637">
    <property type="component" value="Chromosome"/>
</dbReference>
<evidence type="ECO:0000259" key="3">
    <source>
        <dbReference type="PROSITE" id="PS50234"/>
    </source>
</evidence>
<evidence type="ECO:0000256" key="1">
    <source>
        <dbReference type="SAM" id="MobiDB-lite"/>
    </source>
</evidence>
<dbReference type="AlphaFoldDB" id="A0A7T0LJQ5"/>
<keyword evidence="5" id="KW-1185">Reference proteome</keyword>
<feature type="compositionally biased region" description="Pro residues" evidence="1">
    <location>
        <begin position="903"/>
        <end position="914"/>
    </location>
</feature>
<dbReference type="Gene3D" id="3.40.50.410">
    <property type="entry name" value="von Willebrand factor, type A domain"/>
    <property type="match status" value="1"/>
</dbReference>
<feature type="domain" description="VWFA" evidence="3">
    <location>
        <begin position="58"/>
        <end position="292"/>
    </location>
</feature>
<gene>
    <name evidence="4" type="ORF">ID810_09240</name>
</gene>
<organism evidence="4 5">
    <name type="scientific">Actinomyces respiraculi</name>
    <dbReference type="NCBI Taxonomy" id="2744574"/>
    <lineage>
        <taxon>Bacteria</taxon>
        <taxon>Bacillati</taxon>
        <taxon>Actinomycetota</taxon>
        <taxon>Actinomycetes</taxon>
        <taxon>Actinomycetales</taxon>
        <taxon>Actinomycetaceae</taxon>
        <taxon>Actinomyces</taxon>
    </lineage>
</organism>
<dbReference type="EMBL" id="CP063989">
    <property type="protein sequence ID" value="QPL04922.1"/>
    <property type="molecule type" value="Genomic_DNA"/>
</dbReference>
<proteinExistence type="predicted"/>
<dbReference type="InterPro" id="IPR002035">
    <property type="entry name" value="VWF_A"/>
</dbReference>
<evidence type="ECO:0000256" key="2">
    <source>
        <dbReference type="SAM" id="Phobius"/>
    </source>
</evidence>
<dbReference type="SUPFAM" id="SSF53300">
    <property type="entry name" value="vWA-like"/>
    <property type="match status" value="1"/>
</dbReference>
<keyword evidence="2" id="KW-1133">Transmembrane helix</keyword>
<dbReference type="RefSeq" id="WP_166855959.1">
    <property type="nucleotide sequence ID" value="NZ_CP063989.1"/>
</dbReference>
<evidence type="ECO:0000313" key="4">
    <source>
        <dbReference type="EMBL" id="QPL04922.1"/>
    </source>
</evidence>
<feature type="transmembrane region" description="Helical" evidence="2">
    <location>
        <begin position="669"/>
        <end position="690"/>
    </location>
</feature>
<dbReference type="InterPro" id="IPR036465">
    <property type="entry name" value="vWFA_dom_sf"/>
</dbReference>
<feature type="region of interest" description="Disordered" evidence="1">
    <location>
        <begin position="845"/>
        <end position="914"/>
    </location>
</feature>
<dbReference type="PROSITE" id="PS50234">
    <property type="entry name" value="VWFA"/>
    <property type="match status" value="1"/>
</dbReference>
<keyword evidence="2" id="KW-0812">Transmembrane</keyword>
<sequence>MRHRVHRVLAGSLLTVLTFALLVAGLPAIPLAVSAEEDSEQTALADFGACLSGEGSGSLVILMDQSGSLRDTDPDKGRVQAAHYLISRLTAFTASSGVALDVRVVGFAADYTPAGEWAALDATSGTQLKSQVTAVGDDIHDYDTDYWTALDGARQDLAAHDTSGCRAVAWLSDGAFDLDVRDSSAEKPYAVDQNLASESGVTAAEQAGLMDMCRATGLADQLRSSGITVLGIGLSSPNGEPVDFTLMKRITLGGGTNATHHGVEQCGDVSANVGFFYPVSDLDSLLLAFDSISAPGGTVMSDTVTICQGTVCTPGESTFVLDRSIDAVHILASSDVAGLDAYLYAPGSTEPIIISGATSGTQTSAGVTGEWLTPRTLEADLDAATATSWDGQWRLAFVDTTSSSPGQEAHVNIHLTSPLRLEWQDLSNTTLRQGEDVEARLVLRDKKDGEDIEAGRIVGGVKAQVRATSAAGETHILFETDDPADLEGPVPLTIPQDLALGQATVTTSLTVTTAPATLADGSTVEGTTLSPTEATTAVTINAALDFPVVGTRVDFGLLEEELSTTVDLPVTGPGCVWVDESALTLTGVPADAGDVSVSSSASSKDSCLTVAEGASGTLPLTLTASEHANGAVTGTIGVYIAPAEDYDRAQVVEVSFTGEMLRPLDVGTAWTVFALVLIAGIAIPVGLLYLMKLLTARMPGGTLLWATTVVEVPTDGSHPTIDVPSNQWEMKSVPKGARELVVGPYRFKAVAGASPTASPYVRLVSPEAPSISGSPTSTVKGRALLPLAVRGNWVAVLDQPDSPRHVTLILLASGGSRADDDIARVQQDAADRLASRLALVAPTGTSAPAAEAAPPAAAGFGTADSDAAAPGSVFGSGSDPGAGGVGSSSTFGSFGSFGGSDDAPPPPGEPRSPF</sequence>
<dbReference type="KEGG" id="arep:ID810_09240"/>
<reference evidence="4 5" key="1">
    <citation type="submission" date="2020-11" db="EMBL/GenBank/DDBJ databases">
        <title>Actinomyces sp. ZJ750.</title>
        <authorList>
            <person name="Zhou J."/>
        </authorList>
    </citation>
    <scope>NUCLEOTIDE SEQUENCE [LARGE SCALE GENOMIC DNA]</scope>
    <source>
        <strain evidence="4 5">ZJ750</strain>
    </source>
</reference>
<name>A0A7T0LJQ5_9ACTO</name>
<accession>A0A7T0LJQ5</accession>
<dbReference type="CDD" id="cd00198">
    <property type="entry name" value="vWFA"/>
    <property type="match status" value="1"/>
</dbReference>
<evidence type="ECO:0000313" key="5">
    <source>
        <dbReference type="Proteomes" id="UP000594637"/>
    </source>
</evidence>
<feature type="compositionally biased region" description="Low complexity" evidence="1">
    <location>
        <begin position="845"/>
        <end position="863"/>
    </location>
</feature>